<evidence type="ECO:0000259" key="1">
    <source>
        <dbReference type="Pfam" id="PF01266"/>
    </source>
</evidence>
<gene>
    <name evidence="2" type="ORF">FMM08_18835</name>
</gene>
<dbReference type="OrthoDB" id="9805852at2"/>
<dbReference type="GO" id="GO:0005737">
    <property type="term" value="C:cytoplasm"/>
    <property type="evidence" value="ECO:0007669"/>
    <property type="project" value="TreeGrafter"/>
</dbReference>
<reference evidence="2 3" key="1">
    <citation type="submission" date="2019-07" db="EMBL/GenBank/DDBJ databases">
        <title>Quadrisphaera sp. strain DD2A genome sequencing and assembly.</title>
        <authorList>
            <person name="Kim I."/>
        </authorList>
    </citation>
    <scope>NUCLEOTIDE SEQUENCE [LARGE SCALE GENOMIC DNA]</scope>
    <source>
        <strain evidence="2 3">DD2A</strain>
    </source>
</reference>
<keyword evidence="3" id="KW-1185">Reference proteome</keyword>
<dbReference type="Gene3D" id="3.50.50.60">
    <property type="entry name" value="FAD/NAD(P)-binding domain"/>
    <property type="match status" value="1"/>
</dbReference>
<dbReference type="Pfam" id="PF01266">
    <property type="entry name" value="DAO"/>
    <property type="match status" value="1"/>
</dbReference>
<dbReference type="RefSeq" id="WP_147927945.1">
    <property type="nucleotide sequence ID" value="NZ_VKAC01000013.1"/>
</dbReference>
<dbReference type="SUPFAM" id="SSF51905">
    <property type="entry name" value="FAD/NAD(P)-binding domain"/>
    <property type="match status" value="1"/>
</dbReference>
<sequence length="484" mass="52719">MSRTRTVWERSAPDPALVVKALEGSEQRVFWLDEAPPAPTADQLTASTSADLVVVGGGYLGLWTAVLAKRRDPGRSVVVLEAETVGWAASGRNGGFCEASTTHGEENGRNRWPAEYDQLERLGRENLDAFARDVDELGLDCHFERTGSLAVAVEPHQVPWLSEAPAAEADGAAHEVMDAAATRAQIDSPIFLAGRWDRDDVALLQPARLARELARAARELGVRVFEHSAVTGIDKPAGGSGKGGPQVVRTARAAVSARQVVLATGVFPALLRRDRLMTVPVYDYVVMTEPLTAEQKRAVGWQNRQGLTDLANQFHYIRLSADDRVLFGGYDAVHHAGGRVDSRYEDRPETYERLASHFFTMFPQLEDVRFSHRWAGAIDTCTRFAAYYGTARRGDLAYARGFTGLGVGATRFAAEVLLDLLAGVPTERTELELVRRKPLPFPPEPATAVGVALTKASLDSADHHQGRRNLFLKALDAAGLGFDS</sequence>
<dbReference type="Gene3D" id="3.30.9.10">
    <property type="entry name" value="D-Amino Acid Oxidase, subunit A, domain 2"/>
    <property type="match status" value="1"/>
</dbReference>
<evidence type="ECO:0000313" key="3">
    <source>
        <dbReference type="Proteomes" id="UP000321234"/>
    </source>
</evidence>
<evidence type="ECO:0000313" key="2">
    <source>
        <dbReference type="EMBL" id="TXR52515.1"/>
    </source>
</evidence>
<dbReference type="Proteomes" id="UP000321234">
    <property type="component" value="Unassembled WGS sequence"/>
</dbReference>
<dbReference type="EMBL" id="VKAC01000013">
    <property type="protein sequence ID" value="TXR52515.1"/>
    <property type="molecule type" value="Genomic_DNA"/>
</dbReference>
<organism evidence="2 3">
    <name type="scientific">Quadrisphaera setariae</name>
    <dbReference type="NCBI Taxonomy" id="2593304"/>
    <lineage>
        <taxon>Bacteria</taxon>
        <taxon>Bacillati</taxon>
        <taxon>Actinomycetota</taxon>
        <taxon>Actinomycetes</taxon>
        <taxon>Kineosporiales</taxon>
        <taxon>Kineosporiaceae</taxon>
        <taxon>Quadrisphaera</taxon>
    </lineage>
</organism>
<feature type="domain" description="FAD dependent oxidoreductase" evidence="1">
    <location>
        <begin position="51"/>
        <end position="419"/>
    </location>
</feature>
<dbReference type="PANTHER" id="PTHR13847:SF281">
    <property type="entry name" value="FAD DEPENDENT OXIDOREDUCTASE DOMAIN-CONTAINING PROTEIN"/>
    <property type="match status" value="1"/>
</dbReference>
<proteinExistence type="predicted"/>
<accession>A0A5C8Z339</accession>
<protein>
    <submittedName>
        <fullName evidence="2">FAD-dependent oxidoreductase</fullName>
    </submittedName>
</protein>
<dbReference type="InterPro" id="IPR036188">
    <property type="entry name" value="FAD/NAD-bd_sf"/>
</dbReference>
<dbReference type="AlphaFoldDB" id="A0A5C8Z339"/>
<comment type="caution">
    <text evidence="2">The sequence shown here is derived from an EMBL/GenBank/DDBJ whole genome shotgun (WGS) entry which is preliminary data.</text>
</comment>
<dbReference type="InterPro" id="IPR006076">
    <property type="entry name" value="FAD-dep_OxRdtase"/>
</dbReference>
<dbReference type="PANTHER" id="PTHR13847">
    <property type="entry name" value="SARCOSINE DEHYDROGENASE-RELATED"/>
    <property type="match status" value="1"/>
</dbReference>
<name>A0A5C8Z339_9ACTN</name>